<dbReference type="PANTHER" id="PTHR11866:SF10">
    <property type="entry name" value="PROSTAGLANDIN E2 RECEPTOR EP3 SUBTYPE"/>
    <property type="match status" value="1"/>
</dbReference>
<dbReference type="GO" id="GO:0008270">
    <property type="term" value="F:zinc ion binding"/>
    <property type="evidence" value="ECO:0007669"/>
    <property type="project" value="UniProtKB-KW"/>
</dbReference>
<dbReference type="GO" id="GO:0007204">
    <property type="term" value="P:positive regulation of cytosolic calcium ion concentration"/>
    <property type="evidence" value="ECO:0007669"/>
    <property type="project" value="TreeGrafter"/>
</dbReference>
<organism evidence="21 22">
    <name type="scientific">Monodon monoceros</name>
    <name type="common">Narwhal</name>
    <name type="synonym">Ceratodon monodon</name>
    <dbReference type="NCBI Taxonomy" id="40151"/>
    <lineage>
        <taxon>Eukaryota</taxon>
        <taxon>Metazoa</taxon>
        <taxon>Chordata</taxon>
        <taxon>Craniata</taxon>
        <taxon>Vertebrata</taxon>
        <taxon>Euteleostomi</taxon>
        <taxon>Mammalia</taxon>
        <taxon>Eutheria</taxon>
        <taxon>Laurasiatheria</taxon>
        <taxon>Artiodactyla</taxon>
        <taxon>Whippomorpha</taxon>
        <taxon>Cetacea</taxon>
        <taxon>Odontoceti</taxon>
        <taxon>Monodontidae</taxon>
        <taxon>Monodon</taxon>
    </lineage>
</organism>
<evidence type="ECO:0000256" key="11">
    <source>
        <dbReference type="ARBA" id="ARBA00023170"/>
    </source>
</evidence>
<dbReference type="PRINTS" id="PR00584">
    <property type="entry name" value="PRSTNOIDE32R"/>
</dbReference>
<accession>A0A4U1EJP2</accession>
<evidence type="ECO:0000256" key="6">
    <source>
        <dbReference type="ARBA" id="ARBA00022771"/>
    </source>
</evidence>
<evidence type="ECO:0000256" key="13">
    <source>
        <dbReference type="ARBA" id="ARBA00023224"/>
    </source>
</evidence>
<evidence type="ECO:0000256" key="9">
    <source>
        <dbReference type="ARBA" id="ARBA00023040"/>
    </source>
</evidence>
<evidence type="ECO:0000256" key="2">
    <source>
        <dbReference type="ARBA" id="ARBA00015397"/>
    </source>
</evidence>
<dbReference type="PROSITE" id="PS01358">
    <property type="entry name" value="ZF_RANBP2_1"/>
    <property type="match status" value="1"/>
</dbReference>
<comment type="subcellular location">
    <subcellularLocation>
        <location evidence="1">Cell membrane</location>
        <topology evidence="1">Multi-pass membrane protein</topology>
    </subcellularLocation>
</comment>
<dbReference type="GO" id="GO:0007189">
    <property type="term" value="P:adenylate cyclase-activating G protein-coupled receptor signaling pathway"/>
    <property type="evidence" value="ECO:0007669"/>
    <property type="project" value="TreeGrafter"/>
</dbReference>
<dbReference type="GO" id="GO:0014827">
    <property type="term" value="P:intestine smooth muscle contraction"/>
    <property type="evidence" value="ECO:0007669"/>
    <property type="project" value="TreeGrafter"/>
</dbReference>
<name>A0A4U1EJP2_MONMO</name>
<dbReference type="SMART" id="SM00547">
    <property type="entry name" value="ZnF_RBZ"/>
    <property type="match status" value="1"/>
</dbReference>
<comment type="subunit">
    <text evidence="15">Interacts (via C-terminus) with MKLN1.</text>
</comment>
<dbReference type="GO" id="GO:0005886">
    <property type="term" value="C:plasma membrane"/>
    <property type="evidence" value="ECO:0007669"/>
    <property type="project" value="UniProtKB-SubCell"/>
</dbReference>
<dbReference type="FunFam" id="1.20.1070.10:FF:000087">
    <property type="entry name" value="prostaglandin E2 receptor EP3 subtype"/>
    <property type="match status" value="1"/>
</dbReference>
<evidence type="ECO:0000256" key="16">
    <source>
        <dbReference type="PROSITE-ProRule" id="PRU00322"/>
    </source>
</evidence>
<evidence type="ECO:0000256" key="5">
    <source>
        <dbReference type="ARBA" id="ARBA00022723"/>
    </source>
</evidence>
<dbReference type="FunFam" id="4.10.1060.10:FF:000007">
    <property type="entry name" value="Zinc finger Ran-binding domain-containing protein 2"/>
    <property type="match status" value="1"/>
</dbReference>
<dbReference type="PROSITE" id="PS50262">
    <property type="entry name" value="G_PROTEIN_RECEP_F1_2"/>
    <property type="match status" value="1"/>
</dbReference>
<evidence type="ECO:0000313" key="22">
    <source>
        <dbReference type="Proteomes" id="UP000308365"/>
    </source>
</evidence>
<keyword evidence="6 16" id="KW-0863">Zinc-finger</keyword>
<evidence type="ECO:0000256" key="7">
    <source>
        <dbReference type="ARBA" id="ARBA00022833"/>
    </source>
</evidence>
<evidence type="ECO:0000259" key="20">
    <source>
        <dbReference type="PROSITE" id="PS50262"/>
    </source>
</evidence>
<evidence type="ECO:0000256" key="10">
    <source>
        <dbReference type="ARBA" id="ARBA00023136"/>
    </source>
</evidence>
<feature type="compositionally biased region" description="Acidic residues" evidence="17">
    <location>
        <begin position="86"/>
        <end position="99"/>
    </location>
</feature>
<evidence type="ECO:0000256" key="8">
    <source>
        <dbReference type="ARBA" id="ARBA00022989"/>
    </source>
</evidence>
<dbReference type="SUPFAM" id="SSF90209">
    <property type="entry name" value="Ran binding protein zinc finger-like"/>
    <property type="match status" value="1"/>
</dbReference>
<dbReference type="GO" id="GO:0006954">
    <property type="term" value="P:inflammatory response"/>
    <property type="evidence" value="ECO:0007669"/>
    <property type="project" value="TreeGrafter"/>
</dbReference>
<dbReference type="InterPro" id="IPR001876">
    <property type="entry name" value="Znf_RanBP2"/>
</dbReference>
<dbReference type="PRINTS" id="PR00237">
    <property type="entry name" value="GPCRRHODOPSN"/>
</dbReference>
<dbReference type="InterPro" id="IPR001481">
    <property type="entry name" value="EP3_rcpt_2"/>
</dbReference>
<keyword evidence="8 18" id="KW-1133">Transmembrane helix</keyword>
<keyword evidence="10 18" id="KW-0472">Membrane</keyword>
<dbReference type="InterPro" id="IPR017452">
    <property type="entry name" value="GPCR_Rhodpsn_7TM"/>
</dbReference>
<feature type="transmembrane region" description="Helical" evidence="18">
    <location>
        <begin position="267"/>
        <end position="292"/>
    </location>
</feature>
<feature type="transmembrane region" description="Helical" evidence="18">
    <location>
        <begin position="232"/>
        <end position="255"/>
    </location>
</feature>
<feature type="compositionally biased region" description="Basic residues" evidence="17">
    <location>
        <begin position="132"/>
        <end position="146"/>
    </location>
</feature>
<dbReference type="PRINTS" id="PR00428">
    <property type="entry name" value="PROSTAGLNDNR"/>
</dbReference>
<evidence type="ECO:0000256" key="14">
    <source>
        <dbReference type="ARBA" id="ARBA00031591"/>
    </source>
</evidence>
<dbReference type="PROSITE" id="PS50199">
    <property type="entry name" value="ZF_RANBP2_2"/>
    <property type="match status" value="1"/>
</dbReference>
<evidence type="ECO:0000256" key="3">
    <source>
        <dbReference type="ARBA" id="ARBA00022475"/>
    </source>
</evidence>
<keyword evidence="5" id="KW-0479">Metal-binding</keyword>
<evidence type="ECO:0000313" key="21">
    <source>
        <dbReference type="EMBL" id="TKC36515.1"/>
    </source>
</evidence>
<reference evidence="22" key="1">
    <citation type="journal article" date="2019" name="IScience">
        <title>Narwhal Genome Reveals Long-Term Low Genetic Diversity despite Current Large Abundance Size.</title>
        <authorList>
            <person name="Westbury M.V."/>
            <person name="Petersen B."/>
            <person name="Garde E."/>
            <person name="Heide-Jorgensen M.P."/>
            <person name="Lorenzen E.D."/>
        </authorList>
    </citation>
    <scope>NUCLEOTIDE SEQUENCE [LARGE SCALE GENOMIC DNA]</scope>
</reference>
<dbReference type="GO" id="GO:0004957">
    <property type="term" value="F:prostaglandin E receptor activity"/>
    <property type="evidence" value="ECO:0007669"/>
    <property type="project" value="InterPro"/>
</dbReference>
<evidence type="ECO:0000256" key="1">
    <source>
        <dbReference type="ARBA" id="ARBA00004651"/>
    </source>
</evidence>
<feature type="region of interest" description="Disordered" evidence="17">
    <location>
        <begin position="54"/>
        <end position="170"/>
    </location>
</feature>
<keyword evidence="9" id="KW-0297">G-protein coupled receptor</keyword>
<dbReference type="GO" id="GO:0060455">
    <property type="term" value="P:negative regulation of gastric acid secretion"/>
    <property type="evidence" value="ECO:0007669"/>
    <property type="project" value="TreeGrafter"/>
</dbReference>
<feature type="domain" description="RanBP2-type" evidence="19">
    <location>
        <begin position="9"/>
        <end position="35"/>
    </location>
</feature>
<keyword evidence="3" id="KW-1003">Cell membrane</keyword>
<feature type="transmembrane region" description="Helical" evidence="18">
    <location>
        <begin position="312"/>
        <end position="333"/>
    </location>
</feature>
<dbReference type="CDD" id="cd15146">
    <property type="entry name" value="7tmA_PGE2_EP3"/>
    <property type="match status" value="1"/>
</dbReference>
<evidence type="ECO:0000256" key="4">
    <source>
        <dbReference type="ARBA" id="ARBA00022692"/>
    </source>
</evidence>
<comment type="caution">
    <text evidence="21">The sequence shown here is derived from an EMBL/GenBank/DDBJ whole genome shotgun (WGS) entry which is preliminary data.</text>
</comment>
<dbReference type="InterPro" id="IPR000265">
    <property type="entry name" value="Prostglndn_EP3_rcpt"/>
</dbReference>
<feature type="domain" description="G-protein coupled receptors family 1 profile" evidence="20">
    <location>
        <begin position="245"/>
        <end position="526"/>
    </location>
</feature>
<dbReference type="InterPro" id="IPR000276">
    <property type="entry name" value="GPCR_Rhodpsn"/>
</dbReference>
<protein>
    <recommendedName>
        <fullName evidence="2">Prostaglandin E2 receptor EP3 subtype</fullName>
    </recommendedName>
    <alternativeName>
        <fullName evidence="14">Prostanoid EP3 receptor</fullName>
    </alternativeName>
</protein>
<keyword evidence="4 18" id="KW-0812">Transmembrane</keyword>
<feature type="transmembrane region" description="Helical" evidence="18">
    <location>
        <begin position="408"/>
        <end position="433"/>
    </location>
</feature>
<proteinExistence type="predicted"/>
<keyword evidence="12" id="KW-0325">Glycoprotein</keyword>
<sequence length="568" mass="63078">MSTKNFRVSDGDWICPDKKCGNVNFARRTSCNRCGRGYGGGFNERENVEYIEREESDGEYDEFGRKKKKYRGKAVGPASILKEVEDKESEGEEEDEDEDLSKYKLDEDEDEDDADLSKYNLDASEEEDSNKKKSNRRSRSKSRSSHSRSSSRSSSPSSSRSRSSIFSDNARAPFLPHLEDSMKETRGHASSPFCTRLNHSYPGIWAPERSAEARSNLTRPAGPGEDFGSVSVAFPMTMLITGFVGNALAMLLVSQSYRRRESKRKKSFLLCIGWLALTDLVGQLLTSPVVIVLYLSHQRWEQLDPSGRLCTFFGLIMTVFGLSSLFIASAMAVERALATRAPHWYSSHMKTSSTRAVLLGVWLAVLAFALLPVLGVGQYTIQWPGTWCFINTGAGGNGTSPSHNRGNIFFASSFAFLGLSALAVTFACNLATIKALVSRCRAKATASQSSAQWGRITTETAIQLMGIMCVLSVCWSPLLIMMLKMIFNHTSVEHCKSYTEKQKECSFFLIAVRLASLNQILDPWVYLLLRKILLQKFCQVANAVSSCCNNGKKVQTISLSNEITQTEA</sequence>
<dbReference type="Gene3D" id="4.10.1060.10">
    <property type="entry name" value="Zinc finger, RanBP2-type"/>
    <property type="match status" value="1"/>
</dbReference>
<dbReference type="InterPro" id="IPR001244">
    <property type="entry name" value="Prostglndn_DP_rcpt"/>
</dbReference>
<feature type="transmembrane region" description="Helical" evidence="18">
    <location>
        <begin position="464"/>
        <end position="487"/>
    </location>
</feature>
<dbReference type="SUPFAM" id="SSF81321">
    <property type="entry name" value="Family A G protein-coupled receptor-like"/>
    <property type="match status" value="1"/>
</dbReference>
<evidence type="ECO:0000256" key="12">
    <source>
        <dbReference type="ARBA" id="ARBA00023180"/>
    </source>
</evidence>
<evidence type="ECO:0000256" key="15">
    <source>
        <dbReference type="ARBA" id="ARBA00046395"/>
    </source>
</evidence>
<dbReference type="GO" id="GO:0007200">
    <property type="term" value="P:phospholipase C-activating G protein-coupled receptor signaling pathway"/>
    <property type="evidence" value="ECO:0007669"/>
    <property type="project" value="TreeGrafter"/>
</dbReference>
<feature type="transmembrane region" description="Helical" evidence="18">
    <location>
        <begin position="354"/>
        <end position="374"/>
    </location>
</feature>
<dbReference type="Pfam" id="PF00001">
    <property type="entry name" value="7tm_1"/>
    <property type="match status" value="1"/>
</dbReference>
<dbReference type="AlphaFoldDB" id="A0A4U1EJP2"/>
<dbReference type="InterPro" id="IPR008365">
    <property type="entry name" value="Prostanoid_rcpt"/>
</dbReference>
<dbReference type="EMBL" id="RWIC01001291">
    <property type="protein sequence ID" value="TKC36515.1"/>
    <property type="molecule type" value="Genomic_DNA"/>
</dbReference>
<feature type="compositionally biased region" description="Low complexity" evidence="17">
    <location>
        <begin position="147"/>
        <end position="164"/>
    </location>
</feature>
<keyword evidence="7" id="KW-0862">Zinc</keyword>
<evidence type="ECO:0000256" key="17">
    <source>
        <dbReference type="SAM" id="MobiDB-lite"/>
    </source>
</evidence>
<dbReference type="PRINTS" id="PR01788">
    <property type="entry name" value="PROSTANOIDR"/>
</dbReference>
<gene>
    <name evidence="21" type="ORF">EI555_020406</name>
</gene>
<evidence type="ECO:0000256" key="18">
    <source>
        <dbReference type="SAM" id="Phobius"/>
    </source>
</evidence>
<keyword evidence="13" id="KW-0807">Transducer</keyword>
<keyword evidence="11" id="KW-0675">Receptor</keyword>
<dbReference type="InterPro" id="IPR036443">
    <property type="entry name" value="Znf_RanBP2_sf"/>
</dbReference>
<dbReference type="Proteomes" id="UP000308365">
    <property type="component" value="Unassembled WGS sequence"/>
</dbReference>
<dbReference type="Gene3D" id="1.20.1070.10">
    <property type="entry name" value="Rhodopsin 7-helix transmembrane proteins"/>
    <property type="match status" value="1"/>
</dbReference>
<evidence type="ECO:0000259" key="19">
    <source>
        <dbReference type="PROSITE" id="PS50199"/>
    </source>
</evidence>
<dbReference type="PRINTS" id="PR00582">
    <property type="entry name" value="PRSTNOIDEP3R"/>
</dbReference>
<dbReference type="PANTHER" id="PTHR11866">
    <property type="entry name" value="G-PROTEIN COUPLED RECEPTOR FAMILY 1 MEMBER"/>
    <property type="match status" value="1"/>
</dbReference>